<gene>
    <name evidence="11" type="ORF">HPA02_07320</name>
</gene>
<evidence type="ECO:0000256" key="6">
    <source>
        <dbReference type="ARBA" id="ARBA00022989"/>
    </source>
</evidence>
<comment type="subunit">
    <text evidence="9">The complex comprises the extracytoplasmic solute receptor protein and the two transmembrane proteins.</text>
</comment>
<comment type="caution">
    <text evidence="11">The sequence shown here is derived from an EMBL/GenBank/DDBJ whole genome shotgun (WGS) entry which is preliminary data.</text>
</comment>
<keyword evidence="2 9" id="KW-0813">Transport</keyword>
<keyword evidence="3" id="KW-1003">Cell membrane</keyword>
<dbReference type="GO" id="GO:0005886">
    <property type="term" value="C:plasma membrane"/>
    <property type="evidence" value="ECO:0007669"/>
    <property type="project" value="UniProtKB-SubCell"/>
</dbReference>
<evidence type="ECO:0000259" key="10">
    <source>
        <dbReference type="Pfam" id="PF04290"/>
    </source>
</evidence>
<evidence type="ECO:0000256" key="1">
    <source>
        <dbReference type="ARBA" id="ARBA00004429"/>
    </source>
</evidence>
<dbReference type="PANTHER" id="PTHR35011">
    <property type="entry name" value="2,3-DIKETO-L-GULONATE TRAP TRANSPORTER SMALL PERMEASE PROTEIN YIAM"/>
    <property type="match status" value="1"/>
</dbReference>
<dbReference type="Pfam" id="PF04290">
    <property type="entry name" value="DctQ"/>
    <property type="match status" value="1"/>
</dbReference>
<keyword evidence="5 9" id="KW-0812">Transmembrane</keyword>
<keyword evidence="6 9" id="KW-1133">Transmembrane helix</keyword>
<feature type="transmembrane region" description="Helical" evidence="9">
    <location>
        <begin position="98"/>
        <end position="123"/>
    </location>
</feature>
<evidence type="ECO:0000256" key="5">
    <source>
        <dbReference type="ARBA" id="ARBA00022692"/>
    </source>
</evidence>
<protein>
    <recommendedName>
        <fullName evidence="9">TRAP transporter small permease protein</fullName>
    </recommendedName>
</protein>
<feature type="domain" description="Tripartite ATP-independent periplasmic transporters DctQ component" evidence="10">
    <location>
        <begin position="36"/>
        <end position="167"/>
    </location>
</feature>
<evidence type="ECO:0000256" key="7">
    <source>
        <dbReference type="ARBA" id="ARBA00023136"/>
    </source>
</evidence>
<accession>A0A510X4Y5</accession>
<feature type="transmembrane region" description="Helical" evidence="9">
    <location>
        <begin position="25"/>
        <end position="49"/>
    </location>
</feature>
<feature type="transmembrane region" description="Helical" evidence="9">
    <location>
        <begin position="143"/>
        <end position="165"/>
    </location>
</feature>
<comment type="similarity">
    <text evidence="8 9">Belongs to the TRAP transporter small permease family.</text>
</comment>
<dbReference type="RefSeq" id="WP_146801731.1">
    <property type="nucleotide sequence ID" value="NZ_BJUK01000006.1"/>
</dbReference>
<keyword evidence="7 9" id="KW-0472">Membrane</keyword>
<dbReference type="OrthoDB" id="9795655at2"/>
<comment type="function">
    <text evidence="9">Part of the tripartite ATP-independent periplasmic (TRAP) transport system.</text>
</comment>
<evidence type="ECO:0000313" key="11">
    <source>
        <dbReference type="EMBL" id="GEK46449.1"/>
    </source>
</evidence>
<dbReference type="GO" id="GO:0022857">
    <property type="term" value="F:transmembrane transporter activity"/>
    <property type="evidence" value="ECO:0007669"/>
    <property type="project" value="UniProtKB-UniRule"/>
</dbReference>
<dbReference type="EMBL" id="BJUK01000006">
    <property type="protein sequence ID" value="GEK46449.1"/>
    <property type="molecule type" value="Genomic_DNA"/>
</dbReference>
<feature type="transmembrane region" description="Helical" evidence="9">
    <location>
        <begin position="61"/>
        <end position="77"/>
    </location>
</feature>
<organism evidence="11 12">
    <name type="scientific">Bisbaumannia pacifica</name>
    <dbReference type="NCBI Taxonomy" id="77098"/>
    <lineage>
        <taxon>Bacteria</taxon>
        <taxon>Pseudomonadati</taxon>
        <taxon>Pseudomonadota</taxon>
        <taxon>Gammaproteobacteria</taxon>
        <taxon>Oceanospirillales</taxon>
        <taxon>Halomonadaceae</taxon>
        <taxon>Bisbaumannia</taxon>
    </lineage>
</organism>
<dbReference type="AlphaFoldDB" id="A0A510X4Y5"/>
<name>A0A510X4Y5_9GAMM</name>
<dbReference type="PANTHER" id="PTHR35011:SF4">
    <property type="entry name" value="SLL1102 PROTEIN"/>
    <property type="match status" value="1"/>
</dbReference>
<keyword evidence="12" id="KW-1185">Reference proteome</keyword>
<keyword evidence="4 9" id="KW-0997">Cell inner membrane</keyword>
<comment type="subcellular location">
    <subcellularLocation>
        <location evidence="1 9">Cell inner membrane</location>
        <topology evidence="1 9">Multi-pass membrane protein</topology>
    </subcellularLocation>
</comment>
<evidence type="ECO:0000256" key="9">
    <source>
        <dbReference type="RuleBase" id="RU369079"/>
    </source>
</evidence>
<dbReference type="Proteomes" id="UP000321275">
    <property type="component" value="Unassembled WGS sequence"/>
</dbReference>
<sequence>MTTTRNATGQEPALLRRIEGVIETLGRAIAWLTLAMMLVQFALVVMRYALGIHSMAMQESVMYMHAVVFMLGAAYTLRHDGHVRVDIFYRRLSAKGRAWIDLAGTLFLLLPVVLFIGLGSLAYVASSWAILERSSDANLPVIYLLKSLIPLMSLLLLIQGIALSIRQVLILRGRLAAPEPEHEEVL</sequence>
<evidence type="ECO:0000256" key="2">
    <source>
        <dbReference type="ARBA" id="ARBA00022448"/>
    </source>
</evidence>
<evidence type="ECO:0000256" key="8">
    <source>
        <dbReference type="ARBA" id="ARBA00038436"/>
    </source>
</evidence>
<evidence type="ECO:0000256" key="4">
    <source>
        <dbReference type="ARBA" id="ARBA00022519"/>
    </source>
</evidence>
<reference evidence="11 12" key="1">
    <citation type="submission" date="2019-07" db="EMBL/GenBank/DDBJ databases">
        <title>Whole genome shotgun sequence of Halomonas pacifica NBRC 102220.</title>
        <authorList>
            <person name="Hosoyama A."/>
            <person name="Uohara A."/>
            <person name="Ohji S."/>
            <person name="Ichikawa N."/>
        </authorList>
    </citation>
    <scope>NUCLEOTIDE SEQUENCE [LARGE SCALE GENOMIC DNA]</scope>
    <source>
        <strain evidence="11 12">NBRC 102220</strain>
    </source>
</reference>
<evidence type="ECO:0000313" key="12">
    <source>
        <dbReference type="Proteomes" id="UP000321275"/>
    </source>
</evidence>
<proteinExistence type="inferred from homology"/>
<dbReference type="InterPro" id="IPR007387">
    <property type="entry name" value="TRAP_DctQ"/>
</dbReference>
<evidence type="ECO:0000256" key="3">
    <source>
        <dbReference type="ARBA" id="ARBA00022475"/>
    </source>
</evidence>
<dbReference type="InterPro" id="IPR055348">
    <property type="entry name" value="DctQ"/>
</dbReference>